<accession>A0A2R6A6I3</accession>
<reference evidence="2 3" key="1">
    <citation type="submission" date="2017-04" db="EMBL/GenBank/DDBJ databases">
        <title>Novel microbial lineages endemic to geothermal iron-oxide mats fill important gaps in the evolutionary history of Archaea.</title>
        <authorList>
            <person name="Jay Z.J."/>
            <person name="Beam J.P."/>
            <person name="Dlakic M."/>
            <person name="Rusch D.B."/>
            <person name="Kozubal M.A."/>
            <person name="Inskeep W.P."/>
        </authorList>
    </citation>
    <scope>NUCLEOTIDE SEQUENCE [LARGE SCALE GENOMIC DNA]</scope>
    <source>
        <strain evidence="2">OSP_D</strain>
    </source>
</reference>
<evidence type="ECO:0000313" key="2">
    <source>
        <dbReference type="EMBL" id="PSN81913.1"/>
    </source>
</evidence>
<evidence type="ECO:0000313" key="3">
    <source>
        <dbReference type="Proteomes" id="UP000240322"/>
    </source>
</evidence>
<proteinExistence type="predicted"/>
<feature type="transmembrane region" description="Helical" evidence="1">
    <location>
        <begin position="16"/>
        <end position="38"/>
    </location>
</feature>
<dbReference type="AlphaFoldDB" id="A0A2R6A6I3"/>
<comment type="caution">
    <text evidence="2">The sequence shown here is derived from an EMBL/GenBank/DDBJ whole genome shotgun (WGS) entry which is preliminary data.</text>
</comment>
<protein>
    <submittedName>
        <fullName evidence="2">Uncharacterized protein</fullName>
    </submittedName>
</protein>
<sequence>MEIRSNTVTPLRWSSSVLLGLLGGLIGSLIMGGLGYLAPAPKFDSPFYVAPFMAVGLRGAPAYAAGWVLNIVVGLILGAAYAAVASGVRRMSAHRPSRGIPWGLGVGVVGWLVYGLPAISSSVGLGHPVLVGLVLVFSLVYGALLGAIYSTIASRMVSTSRERPQTISS</sequence>
<keyword evidence="1" id="KW-0472">Membrane</keyword>
<keyword evidence="1" id="KW-1133">Transmembrane helix</keyword>
<name>A0A2R6A6I3_9ARCH</name>
<feature type="transmembrane region" description="Helical" evidence="1">
    <location>
        <begin position="129"/>
        <end position="152"/>
    </location>
</feature>
<feature type="transmembrane region" description="Helical" evidence="1">
    <location>
        <begin position="100"/>
        <end position="117"/>
    </location>
</feature>
<gene>
    <name evidence="2" type="ORF">B9Q03_14865</name>
</gene>
<dbReference type="EMBL" id="NEXE01000405">
    <property type="protein sequence ID" value="PSN81913.1"/>
    <property type="molecule type" value="Genomic_DNA"/>
</dbReference>
<feature type="transmembrane region" description="Helical" evidence="1">
    <location>
        <begin position="67"/>
        <end position="88"/>
    </location>
</feature>
<evidence type="ECO:0000256" key="1">
    <source>
        <dbReference type="SAM" id="Phobius"/>
    </source>
</evidence>
<keyword evidence="1" id="KW-0812">Transmembrane</keyword>
<dbReference type="Proteomes" id="UP000240322">
    <property type="component" value="Unassembled WGS sequence"/>
</dbReference>
<organism evidence="2 3">
    <name type="scientific">Candidatus Marsarchaeota G2 archaeon OSP_D</name>
    <dbReference type="NCBI Taxonomy" id="1978157"/>
    <lineage>
        <taxon>Archaea</taxon>
        <taxon>Candidatus Marsarchaeota</taxon>
        <taxon>Candidatus Marsarchaeota group 2</taxon>
    </lineage>
</organism>